<evidence type="ECO:0000256" key="5">
    <source>
        <dbReference type="ARBA" id="ARBA00023043"/>
    </source>
</evidence>
<dbReference type="PROSITE" id="PS50297">
    <property type="entry name" value="ANK_REP_REGION"/>
    <property type="match status" value="1"/>
</dbReference>
<evidence type="ECO:0000256" key="7">
    <source>
        <dbReference type="PROSITE-ProRule" id="PRU00134"/>
    </source>
</evidence>
<dbReference type="SUPFAM" id="SSF48403">
    <property type="entry name" value="Ankyrin repeat"/>
    <property type="match status" value="1"/>
</dbReference>
<evidence type="ECO:0000256" key="6">
    <source>
        <dbReference type="PROSITE-ProRule" id="PRU00023"/>
    </source>
</evidence>
<evidence type="ECO:0000313" key="11">
    <source>
        <dbReference type="Proteomes" id="UP001218188"/>
    </source>
</evidence>
<dbReference type="SUPFAM" id="SSF144232">
    <property type="entry name" value="HIT/MYND zinc finger-like"/>
    <property type="match status" value="1"/>
</dbReference>
<reference evidence="10" key="1">
    <citation type="submission" date="2023-03" db="EMBL/GenBank/DDBJ databases">
        <title>Massive genome expansion in bonnet fungi (Mycena s.s.) driven by repeated elements and novel gene families across ecological guilds.</title>
        <authorList>
            <consortium name="Lawrence Berkeley National Laboratory"/>
            <person name="Harder C.B."/>
            <person name="Miyauchi S."/>
            <person name="Viragh M."/>
            <person name="Kuo A."/>
            <person name="Thoen E."/>
            <person name="Andreopoulos B."/>
            <person name="Lu D."/>
            <person name="Skrede I."/>
            <person name="Drula E."/>
            <person name="Henrissat B."/>
            <person name="Morin E."/>
            <person name="Kohler A."/>
            <person name="Barry K."/>
            <person name="LaButti K."/>
            <person name="Morin E."/>
            <person name="Salamov A."/>
            <person name="Lipzen A."/>
            <person name="Mereny Z."/>
            <person name="Hegedus B."/>
            <person name="Baldrian P."/>
            <person name="Stursova M."/>
            <person name="Weitz H."/>
            <person name="Taylor A."/>
            <person name="Grigoriev I.V."/>
            <person name="Nagy L.G."/>
            <person name="Martin F."/>
            <person name="Kauserud H."/>
        </authorList>
    </citation>
    <scope>NUCLEOTIDE SEQUENCE</scope>
    <source>
        <strain evidence="10">CBHHK200</strain>
    </source>
</reference>
<feature type="domain" description="MYND-type" evidence="9">
    <location>
        <begin position="189"/>
        <end position="227"/>
    </location>
</feature>
<dbReference type="Proteomes" id="UP001218188">
    <property type="component" value="Unassembled WGS sequence"/>
</dbReference>
<keyword evidence="11" id="KW-1185">Reference proteome</keyword>
<keyword evidence="2" id="KW-0677">Repeat</keyword>
<dbReference type="GO" id="GO:0008270">
    <property type="term" value="F:zinc ion binding"/>
    <property type="evidence" value="ECO:0007669"/>
    <property type="project" value="UniProtKB-KW"/>
</dbReference>
<keyword evidence="4" id="KW-0862">Zinc</keyword>
<evidence type="ECO:0000313" key="10">
    <source>
        <dbReference type="EMBL" id="KAJ7021997.1"/>
    </source>
</evidence>
<feature type="signal peptide" evidence="8">
    <location>
        <begin position="1"/>
        <end position="21"/>
    </location>
</feature>
<evidence type="ECO:0000256" key="1">
    <source>
        <dbReference type="ARBA" id="ARBA00022723"/>
    </source>
</evidence>
<keyword evidence="3 7" id="KW-0863">Zinc-finger</keyword>
<comment type="caution">
    <text evidence="10">The sequence shown here is derived from an EMBL/GenBank/DDBJ whole genome shotgun (WGS) entry which is preliminary data.</text>
</comment>
<dbReference type="SMART" id="SM00248">
    <property type="entry name" value="ANK"/>
    <property type="match status" value="3"/>
</dbReference>
<dbReference type="GO" id="GO:0085020">
    <property type="term" value="P:protein K6-linked ubiquitination"/>
    <property type="evidence" value="ECO:0007669"/>
    <property type="project" value="TreeGrafter"/>
</dbReference>
<dbReference type="PROSITE" id="PS01360">
    <property type="entry name" value="ZF_MYND_1"/>
    <property type="match status" value="1"/>
</dbReference>
<dbReference type="InterPro" id="IPR002893">
    <property type="entry name" value="Znf_MYND"/>
</dbReference>
<dbReference type="PANTHER" id="PTHR24171">
    <property type="entry name" value="ANKYRIN REPEAT DOMAIN-CONTAINING PROTEIN 39-RELATED"/>
    <property type="match status" value="1"/>
</dbReference>
<dbReference type="GO" id="GO:0004842">
    <property type="term" value="F:ubiquitin-protein transferase activity"/>
    <property type="evidence" value="ECO:0007669"/>
    <property type="project" value="TreeGrafter"/>
</dbReference>
<proteinExistence type="predicted"/>
<evidence type="ECO:0000256" key="3">
    <source>
        <dbReference type="ARBA" id="ARBA00022771"/>
    </source>
</evidence>
<dbReference type="Gene3D" id="6.10.140.2220">
    <property type="match status" value="1"/>
</dbReference>
<keyword evidence="1" id="KW-0479">Metal-binding</keyword>
<dbReference type="PROSITE" id="PS50865">
    <property type="entry name" value="ZF_MYND_2"/>
    <property type="match status" value="1"/>
</dbReference>
<dbReference type="AlphaFoldDB" id="A0AAD6WR17"/>
<keyword evidence="8" id="KW-0732">Signal</keyword>
<name>A0AAD6WR17_9AGAR</name>
<dbReference type="Pfam" id="PF00023">
    <property type="entry name" value="Ank"/>
    <property type="match status" value="1"/>
</dbReference>
<evidence type="ECO:0000259" key="9">
    <source>
        <dbReference type="PROSITE" id="PS50865"/>
    </source>
</evidence>
<dbReference type="PROSITE" id="PS50088">
    <property type="entry name" value="ANK_REPEAT"/>
    <property type="match status" value="1"/>
</dbReference>
<evidence type="ECO:0000256" key="8">
    <source>
        <dbReference type="SAM" id="SignalP"/>
    </source>
</evidence>
<organism evidence="10 11">
    <name type="scientific">Mycena alexandri</name>
    <dbReference type="NCBI Taxonomy" id="1745969"/>
    <lineage>
        <taxon>Eukaryota</taxon>
        <taxon>Fungi</taxon>
        <taxon>Dikarya</taxon>
        <taxon>Basidiomycota</taxon>
        <taxon>Agaricomycotina</taxon>
        <taxon>Agaricomycetes</taxon>
        <taxon>Agaricomycetidae</taxon>
        <taxon>Agaricales</taxon>
        <taxon>Marasmiineae</taxon>
        <taxon>Mycenaceae</taxon>
        <taxon>Mycena</taxon>
    </lineage>
</organism>
<feature type="chain" id="PRO_5042278400" description="MYND-type domain-containing protein" evidence="8">
    <location>
        <begin position="22"/>
        <end position="370"/>
    </location>
</feature>
<gene>
    <name evidence="10" type="ORF">C8F04DRAFT_1273116</name>
</gene>
<dbReference type="EMBL" id="JARJCM010000219">
    <property type="protein sequence ID" value="KAJ7021997.1"/>
    <property type="molecule type" value="Genomic_DNA"/>
</dbReference>
<dbReference type="Gene3D" id="1.25.40.20">
    <property type="entry name" value="Ankyrin repeat-containing domain"/>
    <property type="match status" value="1"/>
</dbReference>
<dbReference type="InterPro" id="IPR002110">
    <property type="entry name" value="Ankyrin_rpt"/>
</dbReference>
<dbReference type="InterPro" id="IPR036770">
    <property type="entry name" value="Ankyrin_rpt-contain_sf"/>
</dbReference>
<accession>A0AAD6WR17</accession>
<evidence type="ECO:0000256" key="4">
    <source>
        <dbReference type="ARBA" id="ARBA00022833"/>
    </source>
</evidence>
<protein>
    <recommendedName>
        <fullName evidence="9">MYND-type domain-containing protein</fullName>
    </recommendedName>
</protein>
<feature type="repeat" description="ANK" evidence="6">
    <location>
        <begin position="83"/>
        <end position="117"/>
    </location>
</feature>
<dbReference type="PANTHER" id="PTHR24171:SF8">
    <property type="entry name" value="BRCA1-ASSOCIATED RING DOMAIN PROTEIN 1"/>
    <property type="match status" value="1"/>
</dbReference>
<sequence length="370" mass="41243">MRISPFAFAVYSGMFLLVKEACDYGIAPDLRGSETPFKVGYASLAVLGSQRVPAFPPLNCLRYLETLQFIFDEGVPVDSEDVMGFTALHHATASPKATEAMTRCLLGNGANVNHRNRFGEISLLGCMQLDLVPIIKILMESGADLDLPDADGCTVRQHYLYCGPRVIAVVASCIRQRLGIVAPRAEKRCDACGAHEVKLKICSRCKVARYCSVKCQAQEWKEHKRLCTPFMPGNTVLIKPFYEQFGCTVPVSDFSRRLFGYPTHASSFSERLTRTSHIPRNLRRGPKVLVVKVQVPPQSGGEHPDLLIYTKRRNFACTVRRRDCVEGYDRISAVVRLDGSGGVKAYFMAELESPEKLVIKFCDILAEQPW</sequence>
<keyword evidence="5 6" id="KW-0040">ANK repeat</keyword>
<dbReference type="Pfam" id="PF01753">
    <property type="entry name" value="zf-MYND"/>
    <property type="match status" value="1"/>
</dbReference>
<evidence type="ECO:0000256" key="2">
    <source>
        <dbReference type="ARBA" id="ARBA00022737"/>
    </source>
</evidence>